<accession>A0A4R8FFW3</accession>
<comment type="caution">
    <text evidence="1">The sequence shown here is derived from an EMBL/GenBank/DDBJ whole genome shotgun (WGS) entry which is preliminary data.</text>
</comment>
<organism evidence="1 2">
    <name type="scientific">Modicisalibacter xianhensis</name>
    <dbReference type="NCBI Taxonomy" id="442341"/>
    <lineage>
        <taxon>Bacteria</taxon>
        <taxon>Pseudomonadati</taxon>
        <taxon>Pseudomonadota</taxon>
        <taxon>Gammaproteobacteria</taxon>
        <taxon>Oceanospirillales</taxon>
        <taxon>Halomonadaceae</taxon>
        <taxon>Modicisalibacter</taxon>
    </lineage>
</organism>
<dbReference type="EMBL" id="SOEC01000029">
    <property type="protein sequence ID" value="TDX22475.1"/>
    <property type="molecule type" value="Genomic_DNA"/>
</dbReference>
<dbReference type="OrthoDB" id="9915913at2"/>
<protein>
    <submittedName>
        <fullName evidence="1">Uncharacterized protein</fullName>
    </submittedName>
</protein>
<dbReference type="Proteomes" id="UP000294489">
    <property type="component" value="Unassembled WGS sequence"/>
</dbReference>
<dbReference type="AlphaFoldDB" id="A0A4R8FFW3"/>
<proteinExistence type="predicted"/>
<sequence>MAVTHIAGVAITFPTNEMGHDSAPILSRVSGKYHDVVLRLGWLMGKPVMTAGIHRHDGQTQTQVTLESTEVRLMHEQTLKREIVGLMQPHYAATLQGWLDSGLYDPFTRFSDSRHRQTA</sequence>
<dbReference type="RefSeq" id="WP_134021085.1">
    <property type="nucleotide sequence ID" value="NZ_SOEC01000029.1"/>
</dbReference>
<evidence type="ECO:0000313" key="1">
    <source>
        <dbReference type="EMBL" id="TDX22475.1"/>
    </source>
</evidence>
<evidence type="ECO:0000313" key="2">
    <source>
        <dbReference type="Proteomes" id="UP000294489"/>
    </source>
</evidence>
<name>A0A4R8FFW3_9GAMM</name>
<reference evidence="1 2" key="1">
    <citation type="submission" date="2019-03" db="EMBL/GenBank/DDBJ databases">
        <title>Freshwater and sediment microbial communities from various areas in North America, analyzing microbe dynamics in response to fracking.</title>
        <authorList>
            <person name="Lamendella R."/>
        </authorList>
    </citation>
    <scope>NUCLEOTIDE SEQUENCE [LARGE SCALE GENOMIC DNA]</scope>
    <source>
        <strain evidence="1 2">6_TX</strain>
    </source>
</reference>
<gene>
    <name evidence="1" type="ORF">DFO67_1298</name>
</gene>